<dbReference type="PANTHER" id="PTHR44591">
    <property type="entry name" value="STRESS RESPONSE REGULATOR PROTEIN 1"/>
    <property type="match status" value="1"/>
</dbReference>
<organism evidence="7 8">
    <name type="scientific">Caldinitratiruptor microaerophilus</name>
    <dbReference type="NCBI Taxonomy" id="671077"/>
    <lineage>
        <taxon>Bacteria</taxon>
        <taxon>Bacillati</taxon>
        <taxon>Bacillota</taxon>
        <taxon>Clostridia</taxon>
        <taxon>Eubacteriales</taxon>
        <taxon>Symbiobacteriaceae</taxon>
        <taxon>Caldinitratiruptor</taxon>
    </lineage>
</organism>
<dbReference type="SUPFAM" id="SSF52172">
    <property type="entry name" value="CheY-like"/>
    <property type="match status" value="1"/>
</dbReference>
<evidence type="ECO:0000256" key="3">
    <source>
        <dbReference type="ARBA" id="ARBA00024867"/>
    </source>
</evidence>
<keyword evidence="8" id="KW-1185">Reference proteome</keyword>
<comment type="function">
    <text evidence="3">May play the central regulatory role in sporulation. It may be an element of the effector pathway responsible for the activation of sporulation genes in response to nutritional stress. Spo0A may act in concert with spo0H (a sigma factor) to control the expression of some genes that are critical to the sporulation process.</text>
</comment>
<comment type="caution">
    <text evidence="4">Lacks conserved residue(s) required for the propagation of feature annotation.</text>
</comment>
<evidence type="ECO:0000256" key="2">
    <source>
        <dbReference type="ARBA" id="ARBA00022553"/>
    </source>
</evidence>
<keyword evidence="2" id="KW-0597">Phosphoprotein</keyword>
<protein>
    <recommendedName>
        <fullName evidence="1">Stage 0 sporulation protein A homolog</fullName>
    </recommendedName>
</protein>
<gene>
    <name evidence="7" type="ORF">caldi_24680</name>
</gene>
<evidence type="ECO:0000313" key="8">
    <source>
        <dbReference type="Proteomes" id="UP001163687"/>
    </source>
</evidence>
<dbReference type="EMBL" id="AP025628">
    <property type="protein sequence ID" value="BDG61378.1"/>
    <property type="molecule type" value="Genomic_DNA"/>
</dbReference>
<dbReference type="GO" id="GO:0000160">
    <property type="term" value="P:phosphorelay signal transduction system"/>
    <property type="evidence" value="ECO:0007669"/>
    <property type="project" value="InterPro"/>
</dbReference>
<name>A0AA35CN12_9FIRM</name>
<evidence type="ECO:0000313" key="7">
    <source>
        <dbReference type="EMBL" id="BDG61378.1"/>
    </source>
</evidence>
<dbReference type="PROSITE" id="PS50110">
    <property type="entry name" value="RESPONSE_REGULATORY"/>
    <property type="match status" value="1"/>
</dbReference>
<dbReference type="Gene3D" id="3.40.50.2300">
    <property type="match status" value="1"/>
</dbReference>
<evidence type="ECO:0000256" key="4">
    <source>
        <dbReference type="PROSITE-ProRule" id="PRU00169"/>
    </source>
</evidence>
<proteinExistence type="predicted"/>
<reference evidence="7" key="1">
    <citation type="submission" date="2022-03" db="EMBL/GenBank/DDBJ databases">
        <title>Complete genome sequence of Caldinitratiruptor microaerophilus.</title>
        <authorList>
            <person name="Mukaiyama R."/>
            <person name="Nishiyama T."/>
            <person name="Ueda K."/>
        </authorList>
    </citation>
    <scope>NUCLEOTIDE SEQUENCE</scope>
    <source>
        <strain evidence="7">JCM 16183</strain>
    </source>
</reference>
<dbReference type="KEGG" id="cmic:caldi_24680"/>
<dbReference type="InterPro" id="IPR050595">
    <property type="entry name" value="Bact_response_regulator"/>
</dbReference>
<dbReference type="InterPro" id="IPR011006">
    <property type="entry name" value="CheY-like_superfamily"/>
</dbReference>
<accession>A0AA35CN12</accession>
<dbReference type="PANTHER" id="PTHR44591:SF3">
    <property type="entry name" value="RESPONSE REGULATORY DOMAIN-CONTAINING PROTEIN"/>
    <property type="match status" value="1"/>
</dbReference>
<evidence type="ECO:0000256" key="1">
    <source>
        <dbReference type="ARBA" id="ARBA00018672"/>
    </source>
</evidence>
<feature type="region of interest" description="Disordered" evidence="5">
    <location>
        <begin position="121"/>
        <end position="146"/>
    </location>
</feature>
<dbReference type="AlphaFoldDB" id="A0AA35CN12"/>
<evidence type="ECO:0000256" key="5">
    <source>
        <dbReference type="SAM" id="MobiDB-lite"/>
    </source>
</evidence>
<sequence length="146" mass="15644">MATILVADDSIFMRKKISSLLARNGYQPEEASGGEEACAKYGRLRPALVIMNVVMPGMDGLTATRVIRSSDPNARIIVMSALKGEHVLRDAIRAGAMAFLSKPVEPSLLLQLVRSLSTTGPGFEPADNGQQAVERRDTSTGSPTRC</sequence>
<dbReference type="RefSeq" id="WP_264842030.1">
    <property type="nucleotide sequence ID" value="NZ_AP025628.1"/>
</dbReference>
<feature type="domain" description="Response regulatory" evidence="6">
    <location>
        <begin position="3"/>
        <end position="117"/>
    </location>
</feature>
<dbReference type="Proteomes" id="UP001163687">
    <property type="component" value="Chromosome"/>
</dbReference>
<evidence type="ECO:0000259" key="6">
    <source>
        <dbReference type="PROSITE" id="PS50110"/>
    </source>
</evidence>
<dbReference type="SMART" id="SM00448">
    <property type="entry name" value="REC"/>
    <property type="match status" value="1"/>
</dbReference>
<dbReference type="InterPro" id="IPR001789">
    <property type="entry name" value="Sig_transdc_resp-reg_receiver"/>
</dbReference>
<dbReference type="Pfam" id="PF00072">
    <property type="entry name" value="Response_reg"/>
    <property type="match status" value="1"/>
</dbReference>